<dbReference type="GO" id="GO:0016301">
    <property type="term" value="F:kinase activity"/>
    <property type="evidence" value="ECO:0007669"/>
    <property type="project" value="UniProtKB-KW"/>
</dbReference>
<dbReference type="GO" id="GO:0005524">
    <property type="term" value="F:ATP binding"/>
    <property type="evidence" value="ECO:0007669"/>
    <property type="project" value="UniProtKB-KW"/>
</dbReference>
<keyword evidence="4" id="KW-0808">Transferase</keyword>
<dbReference type="Pfam" id="PF17203">
    <property type="entry name" value="sCache_3_2"/>
    <property type="match status" value="1"/>
</dbReference>
<organism evidence="17 18">
    <name type="scientific">Sulfurimicrobium lacus</name>
    <dbReference type="NCBI Taxonomy" id="2715678"/>
    <lineage>
        <taxon>Bacteria</taxon>
        <taxon>Pseudomonadati</taxon>
        <taxon>Pseudomonadota</taxon>
        <taxon>Betaproteobacteria</taxon>
        <taxon>Nitrosomonadales</taxon>
        <taxon>Sulfuricellaceae</taxon>
        <taxon>Sulfurimicrobium</taxon>
    </lineage>
</organism>
<dbReference type="SMART" id="SM00052">
    <property type="entry name" value="EAL"/>
    <property type="match status" value="1"/>
</dbReference>
<dbReference type="PROSITE" id="PS50887">
    <property type="entry name" value="GGDEF"/>
    <property type="match status" value="1"/>
</dbReference>
<dbReference type="SMART" id="SM00091">
    <property type="entry name" value="PAS"/>
    <property type="match status" value="2"/>
</dbReference>
<evidence type="ECO:0000313" key="17">
    <source>
        <dbReference type="EMBL" id="BCB26283.1"/>
    </source>
</evidence>
<evidence type="ECO:0000259" key="14">
    <source>
        <dbReference type="PROSITE" id="PS50113"/>
    </source>
</evidence>
<dbReference type="PROSITE" id="PS50113">
    <property type="entry name" value="PAC"/>
    <property type="match status" value="1"/>
</dbReference>
<dbReference type="CDD" id="cd00130">
    <property type="entry name" value="PAS"/>
    <property type="match status" value="2"/>
</dbReference>
<dbReference type="GO" id="GO:0005886">
    <property type="term" value="C:plasma membrane"/>
    <property type="evidence" value="ECO:0007669"/>
    <property type="project" value="UniProtKB-SubCell"/>
</dbReference>
<comment type="subcellular location">
    <subcellularLocation>
        <location evidence="1">Cell membrane</location>
        <topology evidence="1">Multi-pass membrane protein</topology>
    </subcellularLocation>
</comment>
<keyword evidence="5 12" id="KW-0812">Transmembrane</keyword>
<dbReference type="NCBIfam" id="TIGR00254">
    <property type="entry name" value="GGDEF"/>
    <property type="match status" value="1"/>
</dbReference>
<evidence type="ECO:0008006" key="19">
    <source>
        <dbReference type="Google" id="ProtNLM"/>
    </source>
</evidence>
<keyword evidence="11 12" id="KW-0472">Membrane</keyword>
<keyword evidence="2" id="KW-1003">Cell membrane</keyword>
<dbReference type="KEGG" id="slac:SKTS_11690"/>
<dbReference type="CDD" id="cd01949">
    <property type="entry name" value="GGDEF"/>
    <property type="match status" value="1"/>
</dbReference>
<dbReference type="GO" id="GO:0000160">
    <property type="term" value="P:phosphorelay signal transduction system"/>
    <property type="evidence" value="ECO:0007669"/>
    <property type="project" value="UniProtKB-KW"/>
</dbReference>
<feature type="transmembrane region" description="Helical" evidence="12">
    <location>
        <begin position="183"/>
        <end position="202"/>
    </location>
</feature>
<dbReference type="InterPro" id="IPR013656">
    <property type="entry name" value="PAS_4"/>
</dbReference>
<dbReference type="Pfam" id="PF08448">
    <property type="entry name" value="PAS_4"/>
    <property type="match status" value="2"/>
</dbReference>
<dbReference type="InterPro" id="IPR029151">
    <property type="entry name" value="Sensor-like_sf"/>
</dbReference>
<dbReference type="InterPro" id="IPR001633">
    <property type="entry name" value="EAL_dom"/>
</dbReference>
<evidence type="ECO:0000256" key="1">
    <source>
        <dbReference type="ARBA" id="ARBA00004651"/>
    </source>
</evidence>
<dbReference type="FunFam" id="3.30.70.270:FF:000001">
    <property type="entry name" value="Diguanylate cyclase domain protein"/>
    <property type="match status" value="1"/>
</dbReference>
<name>A0A6F8V8X2_9PROT</name>
<dbReference type="RefSeq" id="WP_173061726.1">
    <property type="nucleotide sequence ID" value="NZ_AP022853.1"/>
</dbReference>
<accession>A0A6F8V8X2</accession>
<dbReference type="SUPFAM" id="SSF103190">
    <property type="entry name" value="Sensory domain-like"/>
    <property type="match status" value="1"/>
</dbReference>
<evidence type="ECO:0000256" key="12">
    <source>
        <dbReference type="SAM" id="Phobius"/>
    </source>
</evidence>
<dbReference type="Pfam" id="PF00990">
    <property type="entry name" value="GGDEF"/>
    <property type="match status" value="1"/>
</dbReference>
<reference evidence="18" key="1">
    <citation type="submission" date="2020-03" db="EMBL/GenBank/DDBJ databases">
        <title>Complete genome sequence of sulfur-oxidizing bacterium skT11.</title>
        <authorList>
            <person name="Kanda M."/>
            <person name="Kojima H."/>
            <person name="Fukui M."/>
        </authorList>
    </citation>
    <scope>NUCLEOTIDE SEQUENCE [LARGE SCALE GENOMIC DNA]</scope>
    <source>
        <strain evidence="18">skT11</strain>
    </source>
</reference>
<gene>
    <name evidence="17" type="ORF">SKTS_11690</name>
</gene>
<evidence type="ECO:0000256" key="7">
    <source>
        <dbReference type="ARBA" id="ARBA00022777"/>
    </source>
</evidence>
<dbReference type="PROSITE" id="PS50883">
    <property type="entry name" value="EAL"/>
    <property type="match status" value="1"/>
</dbReference>
<feature type="transmembrane region" description="Helical" evidence="12">
    <location>
        <begin position="22"/>
        <end position="45"/>
    </location>
</feature>
<evidence type="ECO:0000256" key="8">
    <source>
        <dbReference type="ARBA" id="ARBA00022840"/>
    </source>
</evidence>
<keyword evidence="7" id="KW-0418">Kinase</keyword>
<dbReference type="EMBL" id="AP022853">
    <property type="protein sequence ID" value="BCB26283.1"/>
    <property type="molecule type" value="Genomic_DNA"/>
</dbReference>
<dbReference type="InterPro" id="IPR035965">
    <property type="entry name" value="PAS-like_dom_sf"/>
</dbReference>
<keyword evidence="10" id="KW-0902">Two-component regulatory system</keyword>
<evidence type="ECO:0000256" key="2">
    <source>
        <dbReference type="ARBA" id="ARBA00022475"/>
    </source>
</evidence>
<dbReference type="Gene3D" id="3.30.70.270">
    <property type="match status" value="1"/>
</dbReference>
<dbReference type="Pfam" id="PF00563">
    <property type="entry name" value="EAL"/>
    <property type="match status" value="1"/>
</dbReference>
<evidence type="ECO:0000256" key="10">
    <source>
        <dbReference type="ARBA" id="ARBA00023012"/>
    </source>
</evidence>
<keyword evidence="8" id="KW-0067">ATP-binding</keyword>
<keyword evidence="6" id="KW-0547">Nucleotide-binding</keyword>
<feature type="domain" description="PAC" evidence="14">
    <location>
        <begin position="419"/>
        <end position="471"/>
    </location>
</feature>
<dbReference type="SUPFAM" id="SSF141868">
    <property type="entry name" value="EAL domain-like"/>
    <property type="match status" value="1"/>
</dbReference>
<dbReference type="NCBIfam" id="TIGR00229">
    <property type="entry name" value="sensory_box"/>
    <property type="match status" value="2"/>
</dbReference>
<dbReference type="InterPro" id="IPR033463">
    <property type="entry name" value="sCache_3"/>
</dbReference>
<dbReference type="InterPro" id="IPR052155">
    <property type="entry name" value="Biofilm_reg_signaling"/>
</dbReference>
<dbReference type="Proteomes" id="UP000502260">
    <property type="component" value="Chromosome"/>
</dbReference>
<evidence type="ECO:0000256" key="5">
    <source>
        <dbReference type="ARBA" id="ARBA00022692"/>
    </source>
</evidence>
<dbReference type="SUPFAM" id="SSF55073">
    <property type="entry name" value="Nucleotide cyclase"/>
    <property type="match status" value="1"/>
</dbReference>
<feature type="domain" description="EAL" evidence="15">
    <location>
        <begin position="648"/>
        <end position="903"/>
    </location>
</feature>
<dbReference type="InterPro" id="IPR000014">
    <property type="entry name" value="PAS"/>
</dbReference>
<dbReference type="InterPro" id="IPR043128">
    <property type="entry name" value="Rev_trsase/Diguanyl_cyclase"/>
</dbReference>
<keyword evidence="18" id="KW-1185">Reference proteome</keyword>
<sequence length="903" mass="100217">MNHDMPQADYEHLPFSHIDRRLALSFGALILTLMSVILVVGGLYYQKVMQREQDKLSTLVTQILANSVNRISFSGKYHARLLLEEIKAQQSGIAYVMVADKEGAVLAHSDPALNDSKLDADAMRAAAQVLQSGERAIRNLTVAGEPIRDITLPYHAGFEHKVAGVIRVGIADREGHAALAQGLFYLAALVLVLMAIGAGITLKLSANFGRPVKRLAAQLQGILEHAPLLIAIRDINGRVHSSSVMFRERYGLSPDDLRQQSVTQLLPPAAAQLIRETDGRIFAHGETLRDEIRVEFGGKEHTYLLTRFPIASDESGRTTLLCSIGLDVSEQKRMETALFKEKELAQITLQSIGDAVITTDQDGHVAYLNPIAEQLTGWTNADAAGQALTEVFVILNEITRATVENPVEKALREDRVIGLANHTLLIARDSTEYAIEDSAAPIRDREGHIIGAVLVFHDVSRARDMTRQILFQATHDALTGLINRREFEHRLSNLLASAEKDERQHALLYLDLDQFKVVNDTCGHAAGDKLLGQLTQLLQTCIQEPNTLARLGGDEFGVLLQDTTQEQALEQANVLMEAIKNFRFVWQDQFFVLGVSVGLVALSKENHDTVDSALIAADTACYLAKDMGRNRVQIFRHEDAELTNRSGQMHWVSRITRAIEKNRFRLYKQLIQPVGADSNGSRHWEILLRMVDEDGNIIAPGVFIPAAERYNLMPAVDRWVVQHALEAFRDLRAASPDWHDTFSINLSGASFGEDSLLRFIRETLHQCAVPPQAICFEITETAAIANMSRVIEFIDEMKALGCRFSLDDFGSGLSSFAYLKNFRVDYLKIDGAFVRDMVEDKMDHAMVEAIHHIGQVMGISTVAEFVETEAILQKLTAIGVNYAQGYAIHRPEPLLPENATALP</sequence>
<dbReference type="SUPFAM" id="SSF55785">
    <property type="entry name" value="PYP-like sensor domain (PAS domain)"/>
    <property type="match status" value="2"/>
</dbReference>
<evidence type="ECO:0000256" key="11">
    <source>
        <dbReference type="ARBA" id="ARBA00023136"/>
    </source>
</evidence>
<dbReference type="PANTHER" id="PTHR44757:SF4">
    <property type="entry name" value="DIGUANYLATE CYCLASE DGCE-RELATED"/>
    <property type="match status" value="1"/>
</dbReference>
<dbReference type="InterPro" id="IPR000160">
    <property type="entry name" value="GGDEF_dom"/>
</dbReference>
<proteinExistence type="predicted"/>
<evidence type="ECO:0000256" key="3">
    <source>
        <dbReference type="ARBA" id="ARBA00022553"/>
    </source>
</evidence>
<dbReference type="Gene3D" id="3.20.20.450">
    <property type="entry name" value="EAL domain"/>
    <property type="match status" value="1"/>
</dbReference>
<dbReference type="PROSITE" id="PS50112">
    <property type="entry name" value="PAS"/>
    <property type="match status" value="1"/>
</dbReference>
<evidence type="ECO:0000313" key="18">
    <source>
        <dbReference type="Proteomes" id="UP000502260"/>
    </source>
</evidence>
<dbReference type="PANTHER" id="PTHR44757">
    <property type="entry name" value="DIGUANYLATE CYCLASE DGCP"/>
    <property type="match status" value="1"/>
</dbReference>
<evidence type="ECO:0000259" key="15">
    <source>
        <dbReference type="PROSITE" id="PS50883"/>
    </source>
</evidence>
<keyword evidence="9 12" id="KW-1133">Transmembrane helix</keyword>
<evidence type="ECO:0000256" key="6">
    <source>
        <dbReference type="ARBA" id="ARBA00022741"/>
    </source>
</evidence>
<feature type="domain" description="PAS" evidence="13">
    <location>
        <begin position="341"/>
        <end position="414"/>
    </location>
</feature>
<dbReference type="InterPro" id="IPR035919">
    <property type="entry name" value="EAL_sf"/>
</dbReference>
<evidence type="ECO:0000259" key="16">
    <source>
        <dbReference type="PROSITE" id="PS50887"/>
    </source>
</evidence>
<dbReference type="SMART" id="SM00267">
    <property type="entry name" value="GGDEF"/>
    <property type="match status" value="1"/>
</dbReference>
<dbReference type="InterPro" id="IPR029787">
    <property type="entry name" value="Nucleotide_cyclase"/>
</dbReference>
<dbReference type="AlphaFoldDB" id="A0A6F8V8X2"/>
<feature type="domain" description="GGDEF" evidence="16">
    <location>
        <begin position="503"/>
        <end position="637"/>
    </location>
</feature>
<evidence type="ECO:0000259" key="13">
    <source>
        <dbReference type="PROSITE" id="PS50112"/>
    </source>
</evidence>
<evidence type="ECO:0000256" key="4">
    <source>
        <dbReference type="ARBA" id="ARBA00022679"/>
    </source>
</evidence>
<dbReference type="CDD" id="cd01948">
    <property type="entry name" value="EAL"/>
    <property type="match status" value="1"/>
</dbReference>
<dbReference type="Gene3D" id="3.30.450.20">
    <property type="entry name" value="PAS domain"/>
    <property type="match status" value="2"/>
</dbReference>
<dbReference type="InterPro" id="IPR000700">
    <property type="entry name" value="PAS-assoc_C"/>
</dbReference>
<evidence type="ECO:0000256" key="9">
    <source>
        <dbReference type="ARBA" id="ARBA00022989"/>
    </source>
</evidence>
<keyword evidence="3" id="KW-0597">Phosphoprotein</keyword>
<protein>
    <recommendedName>
        <fullName evidence="19">GGDEF domain-containing protein</fullName>
    </recommendedName>
</protein>